<name>A0A9P7PUS6_9HYPO</name>
<accession>A0A9P7PUS6</accession>
<feature type="signal peptide" evidence="1">
    <location>
        <begin position="1"/>
        <end position="18"/>
    </location>
</feature>
<keyword evidence="1" id="KW-0732">Signal</keyword>
<protein>
    <recommendedName>
        <fullName evidence="4">Cyanovirin-N domain-containing protein</fullName>
    </recommendedName>
</protein>
<reference evidence="2 3" key="1">
    <citation type="journal article" date="2020" name="bioRxiv">
        <title>Whole genome comparisons of ergot fungi reveals the divergence and evolution of species within the genus Claviceps are the result of varying mechanisms driving genome evolution and host range expansion.</title>
        <authorList>
            <person name="Wyka S.A."/>
            <person name="Mondo S.J."/>
            <person name="Liu M."/>
            <person name="Dettman J."/>
            <person name="Nalam V."/>
            <person name="Broders K.D."/>
        </authorList>
    </citation>
    <scope>NUCLEOTIDE SEQUENCE [LARGE SCALE GENOMIC DNA]</scope>
    <source>
        <strain evidence="2 3">LM576</strain>
    </source>
</reference>
<evidence type="ECO:0008006" key="4">
    <source>
        <dbReference type="Google" id="ProtNLM"/>
    </source>
</evidence>
<dbReference type="AlphaFoldDB" id="A0A9P7PUS6"/>
<organism evidence="2 3">
    <name type="scientific">Claviceps humidiphila</name>
    <dbReference type="NCBI Taxonomy" id="1294629"/>
    <lineage>
        <taxon>Eukaryota</taxon>
        <taxon>Fungi</taxon>
        <taxon>Dikarya</taxon>
        <taxon>Ascomycota</taxon>
        <taxon>Pezizomycotina</taxon>
        <taxon>Sordariomycetes</taxon>
        <taxon>Hypocreomycetidae</taxon>
        <taxon>Hypocreales</taxon>
        <taxon>Clavicipitaceae</taxon>
        <taxon>Claviceps</taxon>
    </lineage>
</organism>
<comment type="caution">
    <text evidence="2">The sequence shown here is derived from an EMBL/GenBank/DDBJ whole genome shotgun (WGS) entry which is preliminary data.</text>
</comment>
<gene>
    <name evidence="2" type="ORF">E4U13_007587</name>
</gene>
<sequence>MKLFTGLSLALFARHGLAQCISGAFNGSEDQNGLDVRDQCSLGPNNLYTCEDEGKTVMTVVHNKDRLTFTAFAVDATVYINCEGGKSALFSCRVASSDTYLLPACEAGISSMYNVHQK</sequence>
<keyword evidence="3" id="KW-1185">Reference proteome</keyword>
<evidence type="ECO:0000313" key="2">
    <source>
        <dbReference type="EMBL" id="KAG6106088.1"/>
    </source>
</evidence>
<feature type="chain" id="PRO_5040305620" description="Cyanovirin-N domain-containing protein" evidence="1">
    <location>
        <begin position="19"/>
        <end position="118"/>
    </location>
</feature>
<evidence type="ECO:0000313" key="3">
    <source>
        <dbReference type="Proteomes" id="UP000732380"/>
    </source>
</evidence>
<proteinExistence type="predicted"/>
<dbReference type="Proteomes" id="UP000732380">
    <property type="component" value="Unassembled WGS sequence"/>
</dbReference>
<evidence type="ECO:0000256" key="1">
    <source>
        <dbReference type="SAM" id="SignalP"/>
    </source>
</evidence>
<dbReference type="EMBL" id="SRQM01000765">
    <property type="protein sequence ID" value="KAG6106088.1"/>
    <property type="molecule type" value="Genomic_DNA"/>
</dbReference>